<evidence type="ECO:0000313" key="2">
    <source>
        <dbReference type="EMBL" id="CCE92076.1"/>
    </source>
</evidence>
<accession>G8ZTY2</accession>
<dbReference type="GeneID" id="11502510"/>
<dbReference type="KEGG" id="tdl:TDEL_0D04920"/>
<feature type="region of interest" description="Disordered" evidence="1">
    <location>
        <begin position="360"/>
        <end position="381"/>
    </location>
</feature>
<evidence type="ECO:0000256" key="1">
    <source>
        <dbReference type="SAM" id="MobiDB-lite"/>
    </source>
</evidence>
<dbReference type="AlphaFoldDB" id="G8ZTY2"/>
<dbReference type="eggNOG" id="ENOG502QW4R">
    <property type="taxonomic scope" value="Eukaryota"/>
</dbReference>
<gene>
    <name evidence="2" type="primary">TDEL0D04920</name>
    <name evidence="2" type="ORF">TDEL_0D04920</name>
</gene>
<protein>
    <submittedName>
        <fullName evidence="2">Uncharacterized protein</fullName>
    </submittedName>
</protein>
<proteinExistence type="predicted"/>
<keyword evidence="3" id="KW-1185">Reference proteome</keyword>
<reference evidence="2 3" key="1">
    <citation type="journal article" date="2011" name="Proc. Natl. Acad. Sci. U.S.A.">
        <title>Evolutionary erosion of yeast sex chromosomes by mating-type switching accidents.</title>
        <authorList>
            <person name="Gordon J.L."/>
            <person name="Armisen D."/>
            <person name="Proux-Wera E."/>
            <person name="Oheigeartaigh S.S."/>
            <person name="Byrne K.P."/>
            <person name="Wolfe K.H."/>
        </authorList>
    </citation>
    <scope>NUCLEOTIDE SEQUENCE [LARGE SCALE GENOMIC DNA]</scope>
    <source>
        <strain evidence="3">ATCC 10662 / CBS 1146 / NBRC 0425 / NCYC 2629 / NRRL Y-866</strain>
    </source>
</reference>
<feature type="compositionally biased region" description="Polar residues" evidence="1">
    <location>
        <begin position="361"/>
        <end position="374"/>
    </location>
</feature>
<name>G8ZTY2_TORDE</name>
<dbReference type="OrthoDB" id="4076003at2759"/>
<dbReference type="Proteomes" id="UP000005627">
    <property type="component" value="Chromosome 4"/>
</dbReference>
<dbReference type="InParanoid" id="G8ZTY2"/>
<dbReference type="FunCoup" id="G8ZTY2">
    <property type="interactions" value="43"/>
</dbReference>
<dbReference type="EMBL" id="HE616745">
    <property type="protein sequence ID" value="CCE92076.1"/>
    <property type="molecule type" value="Genomic_DNA"/>
</dbReference>
<sequence length="459" mass="52297">MDNLSHSRILEPIDPNSLSLISSSSGSNLCSSIQDGTLGSPFGMTEMPPVVESEGVSTVKWQYDRKEFEFDCNSTPSKTANPQHQKILHVRKRRSQLMGAKPRIPSKLYQSSSKLDLLDEKILTSFPIPPPLDVGGGHNVKKVKLNPINEIRIHNDKENRRISYGVPQKLARHREEDEMDEHQMVLVEDYIPFDEGMEKNMAKKKVSISNLRTKMSKRSDINVPLRFKNLSRQDGSKTPSSSLTLVSHIMDENFLHEHSACSLDNDTQTLQSKDDEKISQSFQQILQDLIKSETTEENDRYLSGLRINSKLKKCVVCEKPLYEISSLISEGDNFKEIVCGKCTARYEEAAKIFENYEFESSGESSNDTTTSSMGSPVDRSHLEDLDMGSSNNWKPLKNNFSDELIKRLKLQSGLSTLERKERRQEHLDCGTILWFMEAKKRITRFLTNQYKADSRHISS</sequence>
<organism evidence="2 3">
    <name type="scientific">Torulaspora delbrueckii</name>
    <name type="common">Yeast</name>
    <name type="synonym">Candida colliculosa</name>
    <dbReference type="NCBI Taxonomy" id="4950"/>
    <lineage>
        <taxon>Eukaryota</taxon>
        <taxon>Fungi</taxon>
        <taxon>Dikarya</taxon>
        <taxon>Ascomycota</taxon>
        <taxon>Saccharomycotina</taxon>
        <taxon>Saccharomycetes</taxon>
        <taxon>Saccharomycetales</taxon>
        <taxon>Saccharomycetaceae</taxon>
        <taxon>Torulaspora</taxon>
    </lineage>
</organism>
<evidence type="ECO:0000313" key="3">
    <source>
        <dbReference type="Proteomes" id="UP000005627"/>
    </source>
</evidence>
<dbReference type="RefSeq" id="XP_003681287.1">
    <property type="nucleotide sequence ID" value="XM_003681239.1"/>
</dbReference>
<dbReference type="HOGENOM" id="CLU_038590_0_0_1"/>